<name>A0ABR2F6H0_9ROSI</name>
<gene>
    <name evidence="2" type="ORF">V6N12_028652</name>
</gene>
<evidence type="ECO:0000313" key="2">
    <source>
        <dbReference type="EMBL" id="KAK8572600.1"/>
    </source>
</evidence>
<dbReference type="Proteomes" id="UP001472677">
    <property type="component" value="Unassembled WGS sequence"/>
</dbReference>
<organism evidence="2 3">
    <name type="scientific">Hibiscus sabdariffa</name>
    <name type="common">roselle</name>
    <dbReference type="NCBI Taxonomy" id="183260"/>
    <lineage>
        <taxon>Eukaryota</taxon>
        <taxon>Viridiplantae</taxon>
        <taxon>Streptophyta</taxon>
        <taxon>Embryophyta</taxon>
        <taxon>Tracheophyta</taxon>
        <taxon>Spermatophyta</taxon>
        <taxon>Magnoliopsida</taxon>
        <taxon>eudicotyledons</taxon>
        <taxon>Gunneridae</taxon>
        <taxon>Pentapetalae</taxon>
        <taxon>rosids</taxon>
        <taxon>malvids</taxon>
        <taxon>Malvales</taxon>
        <taxon>Malvaceae</taxon>
        <taxon>Malvoideae</taxon>
        <taxon>Hibiscus</taxon>
    </lineage>
</organism>
<accession>A0ABR2F6H0</accession>
<sequence length="121" mass="14352">MVFAYRSLSMIIRTFAQEHGSYRSKEFVKRSCQYFYMFLLKNNPNLFLREKDLNYSCRALPRREPFQKFSKAGGKPRPKRGFGNSFQPALDAPRLEPHELRHCPKRKDALSQSPLSYFIIR</sequence>
<evidence type="ECO:0000256" key="1">
    <source>
        <dbReference type="SAM" id="MobiDB-lite"/>
    </source>
</evidence>
<comment type="caution">
    <text evidence="2">The sequence shown here is derived from an EMBL/GenBank/DDBJ whole genome shotgun (WGS) entry which is preliminary data.</text>
</comment>
<protein>
    <submittedName>
        <fullName evidence="2">Uncharacterized protein</fullName>
    </submittedName>
</protein>
<reference evidence="2 3" key="1">
    <citation type="journal article" date="2024" name="G3 (Bethesda)">
        <title>Genome assembly of Hibiscus sabdariffa L. provides insights into metabolisms of medicinal natural products.</title>
        <authorList>
            <person name="Kim T."/>
        </authorList>
    </citation>
    <scope>NUCLEOTIDE SEQUENCE [LARGE SCALE GENOMIC DNA]</scope>
    <source>
        <strain evidence="2">TK-2024</strain>
        <tissue evidence="2">Old leaves</tissue>
    </source>
</reference>
<evidence type="ECO:0000313" key="3">
    <source>
        <dbReference type="Proteomes" id="UP001472677"/>
    </source>
</evidence>
<feature type="region of interest" description="Disordered" evidence="1">
    <location>
        <begin position="68"/>
        <end position="90"/>
    </location>
</feature>
<dbReference type="EMBL" id="JBBPBM010000008">
    <property type="protein sequence ID" value="KAK8572600.1"/>
    <property type="molecule type" value="Genomic_DNA"/>
</dbReference>
<proteinExistence type="predicted"/>
<keyword evidence="3" id="KW-1185">Reference proteome</keyword>